<sequence>MSRQKETVPSIIDTDQERFTNALLPPAKRPGTLSPANTATGCWYLTSTYGYPALQGSAYHTWCGDGIQVTYTSASCTGSTNLPTYIYEGCQNVQAYGVGWSVWDVTDRWRFCTSYDRFTGVCSARIYPWQKNRYGANGQVWLLGWGN</sequence>
<name>A0ABV5TK46_9ACTN</name>
<comment type="caution">
    <text evidence="1">The sequence shown here is derived from an EMBL/GenBank/DDBJ whole genome shotgun (WGS) entry which is preliminary data.</text>
</comment>
<organism evidence="1 2">
    <name type="scientific">Streptosporangium vulgare</name>
    <dbReference type="NCBI Taxonomy" id="46190"/>
    <lineage>
        <taxon>Bacteria</taxon>
        <taxon>Bacillati</taxon>
        <taxon>Actinomycetota</taxon>
        <taxon>Actinomycetes</taxon>
        <taxon>Streptosporangiales</taxon>
        <taxon>Streptosporangiaceae</taxon>
        <taxon>Streptosporangium</taxon>
    </lineage>
</organism>
<evidence type="ECO:0000313" key="2">
    <source>
        <dbReference type="Proteomes" id="UP001589610"/>
    </source>
</evidence>
<dbReference type="Proteomes" id="UP001589610">
    <property type="component" value="Unassembled WGS sequence"/>
</dbReference>
<keyword evidence="2" id="KW-1185">Reference proteome</keyword>
<reference evidence="1 2" key="1">
    <citation type="submission" date="2024-09" db="EMBL/GenBank/DDBJ databases">
        <authorList>
            <person name="Sun Q."/>
            <person name="Mori K."/>
        </authorList>
    </citation>
    <scope>NUCLEOTIDE SEQUENCE [LARGE SCALE GENOMIC DNA]</scope>
    <source>
        <strain evidence="1 2">JCM 3028</strain>
    </source>
</reference>
<gene>
    <name evidence="1" type="ORF">ACFFRH_28750</name>
</gene>
<accession>A0ABV5TK46</accession>
<proteinExistence type="predicted"/>
<dbReference type="RefSeq" id="WP_386160914.1">
    <property type="nucleotide sequence ID" value="NZ_JBHMBS010000016.1"/>
</dbReference>
<protein>
    <submittedName>
        <fullName evidence="1">Uncharacterized protein</fullName>
    </submittedName>
</protein>
<evidence type="ECO:0000313" key="1">
    <source>
        <dbReference type="EMBL" id="MFB9679490.1"/>
    </source>
</evidence>
<dbReference type="EMBL" id="JBHMBS010000016">
    <property type="protein sequence ID" value="MFB9679490.1"/>
    <property type="molecule type" value="Genomic_DNA"/>
</dbReference>